<feature type="compositionally biased region" description="Low complexity" evidence="1">
    <location>
        <begin position="196"/>
        <end position="214"/>
    </location>
</feature>
<dbReference type="GeneID" id="85305382"/>
<feature type="domain" description="LYC1 C-terminal" evidence="2">
    <location>
        <begin position="220"/>
        <end position="425"/>
    </location>
</feature>
<feature type="region of interest" description="Disordered" evidence="1">
    <location>
        <begin position="196"/>
        <end position="223"/>
    </location>
</feature>
<dbReference type="SUPFAM" id="SSF55729">
    <property type="entry name" value="Acyl-CoA N-acyltransferases (Nat)"/>
    <property type="match status" value="1"/>
</dbReference>
<dbReference type="Pfam" id="PF22998">
    <property type="entry name" value="GNAT_LYC1-like"/>
    <property type="match status" value="1"/>
</dbReference>
<comment type="caution">
    <text evidence="3">The sequence shown here is derived from an EMBL/GenBank/DDBJ whole genome shotgun (WGS) entry which is preliminary data.</text>
</comment>
<organism evidence="3 4">
    <name type="scientific">Phialemonium atrogriseum</name>
    <dbReference type="NCBI Taxonomy" id="1093897"/>
    <lineage>
        <taxon>Eukaryota</taxon>
        <taxon>Fungi</taxon>
        <taxon>Dikarya</taxon>
        <taxon>Ascomycota</taxon>
        <taxon>Pezizomycotina</taxon>
        <taxon>Sordariomycetes</taxon>
        <taxon>Sordariomycetidae</taxon>
        <taxon>Cephalothecales</taxon>
        <taxon>Cephalothecaceae</taxon>
        <taxon>Phialemonium</taxon>
    </lineage>
</organism>
<dbReference type="InterPro" id="IPR055100">
    <property type="entry name" value="GNAT_LYC1-like"/>
</dbReference>
<dbReference type="PANTHER" id="PTHR34815:SF4">
    <property type="entry name" value="N-ACETYLTRANSFERASE DOMAIN-CONTAINING PROTEIN"/>
    <property type="match status" value="1"/>
</dbReference>
<reference evidence="3" key="1">
    <citation type="submission" date="2023-06" db="EMBL/GenBank/DDBJ databases">
        <title>Genome-scale phylogeny and comparative genomics of the fungal order Sordariales.</title>
        <authorList>
            <consortium name="Lawrence Berkeley National Laboratory"/>
            <person name="Hensen N."/>
            <person name="Bonometti L."/>
            <person name="Westerberg I."/>
            <person name="Brannstrom I.O."/>
            <person name="Guillou S."/>
            <person name="Cros-Aarteil S."/>
            <person name="Calhoun S."/>
            <person name="Haridas S."/>
            <person name="Kuo A."/>
            <person name="Mondo S."/>
            <person name="Pangilinan J."/>
            <person name="Riley R."/>
            <person name="Labutti K."/>
            <person name="Andreopoulos B."/>
            <person name="Lipzen A."/>
            <person name="Chen C."/>
            <person name="Yanf M."/>
            <person name="Daum C."/>
            <person name="Ng V."/>
            <person name="Clum A."/>
            <person name="Steindorff A."/>
            <person name="Ohm R."/>
            <person name="Martin F."/>
            <person name="Silar P."/>
            <person name="Natvig D."/>
            <person name="Lalanne C."/>
            <person name="Gautier V."/>
            <person name="Ament-Velasquez S.L."/>
            <person name="Kruys A."/>
            <person name="Hutchinson M.I."/>
            <person name="Powell A.J."/>
            <person name="Barry K."/>
            <person name="Miller A.N."/>
            <person name="Grigoriev I.V."/>
            <person name="Debuchy R."/>
            <person name="Gladieux P."/>
            <person name="Thoren M.H."/>
            <person name="Johannesson H."/>
        </authorList>
    </citation>
    <scope>NUCLEOTIDE SEQUENCE</scope>
    <source>
        <strain evidence="3">8032-3</strain>
    </source>
</reference>
<evidence type="ECO:0000256" key="1">
    <source>
        <dbReference type="SAM" id="MobiDB-lite"/>
    </source>
</evidence>
<dbReference type="InterPro" id="IPR016181">
    <property type="entry name" value="Acyl_CoA_acyltransferase"/>
</dbReference>
<dbReference type="Gene3D" id="3.40.630.30">
    <property type="match status" value="1"/>
</dbReference>
<dbReference type="PANTHER" id="PTHR34815">
    <property type="entry name" value="LYSINE ACETYLTRANSFERASE"/>
    <property type="match status" value="1"/>
</dbReference>
<sequence>MGAMADLPAASSPSLILTHPTDQERIRTWSQTHPKWGPALSLHDYLDREAYLTTVPLAKDGGITHWILTDSSLPPDQRPILSSCETLRKPALSCAPAGPDGGEPVVVDGIAHGLGSVFTAPQFRGMGYASRMMREVGARLRRHQAIDAAATTAHDGIPAAGRRVPLFSVLYSDIGKKFYARNGWAPFASAHVSFPPATEAPSQAQAQPSRQNGHTNGGGGTGKCASASTIGYHELAELCAVDEKLLRAALRRRAGKGEGGGRGRTCVALLPNLDAILWHLMREDFMTKHIFGRTPVVRGAVYGKPGRRVWAVWTRGYYGGLEKMEGNTLHVLRFVVEDESDPEEEYLVDGIRSIVRIAQAEAAEWRSQDVQMWNPTPRLRGLIEKSGLPFEFVDRDSDSIASLMWYGEEPTCELDWVINEKFAWC</sequence>
<dbReference type="Proteomes" id="UP001244011">
    <property type="component" value="Unassembled WGS sequence"/>
</dbReference>
<gene>
    <name evidence="3" type="ORF">QBC33DRAFT_155824</name>
</gene>
<dbReference type="CDD" id="cd04301">
    <property type="entry name" value="NAT_SF"/>
    <property type="match status" value="1"/>
</dbReference>
<dbReference type="EMBL" id="MU838998">
    <property type="protein sequence ID" value="KAK1771508.1"/>
    <property type="molecule type" value="Genomic_DNA"/>
</dbReference>
<accession>A0AAJ0FQQ8</accession>
<evidence type="ECO:0000313" key="4">
    <source>
        <dbReference type="Proteomes" id="UP001244011"/>
    </source>
</evidence>
<keyword evidence="4" id="KW-1185">Reference proteome</keyword>
<proteinExistence type="predicted"/>
<dbReference type="InterPro" id="IPR053013">
    <property type="entry name" value="LAT"/>
</dbReference>
<evidence type="ECO:0000259" key="2">
    <source>
        <dbReference type="Pfam" id="PF22998"/>
    </source>
</evidence>
<name>A0AAJ0FQQ8_9PEZI</name>
<protein>
    <submittedName>
        <fullName evidence="3">Lysine acetyltransferase</fullName>
    </submittedName>
</protein>
<dbReference type="RefSeq" id="XP_060287721.1">
    <property type="nucleotide sequence ID" value="XM_060422195.1"/>
</dbReference>
<dbReference type="AlphaFoldDB" id="A0AAJ0FQQ8"/>
<evidence type="ECO:0000313" key="3">
    <source>
        <dbReference type="EMBL" id="KAK1771508.1"/>
    </source>
</evidence>